<accession>A0A914QI30</accession>
<feature type="compositionally biased region" description="Basic and acidic residues" evidence="1">
    <location>
        <begin position="58"/>
        <end position="68"/>
    </location>
</feature>
<protein>
    <submittedName>
        <fullName evidence="3">Uncharacterized protein</fullName>
    </submittedName>
</protein>
<dbReference type="Proteomes" id="UP000887578">
    <property type="component" value="Unplaced"/>
</dbReference>
<feature type="region of interest" description="Disordered" evidence="1">
    <location>
        <begin position="1"/>
        <end position="119"/>
    </location>
</feature>
<sequence>MQGKEKGASGKAGMQWNGLVSGKEQRQWNGRRIANATHSKVPGSTVRKGFTLQNQNHSKADIEKDWRKSTSKQEVNLKDQADPSCKARKQGTRDTVVQSKRRDFVVKDKDPKGFGMAPKESFYRDDQAFKAFTDCDEARQRQAARTKIQR</sequence>
<name>A0A914QI30_9BILA</name>
<organism evidence="2 3">
    <name type="scientific">Panagrolaimus davidi</name>
    <dbReference type="NCBI Taxonomy" id="227884"/>
    <lineage>
        <taxon>Eukaryota</taxon>
        <taxon>Metazoa</taxon>
        <taxon>Ecdysozoa</taxon>
        <taxon>Nematoda</taxon>
        <taxon>Chromadorea</taxon>
        <taxon>Rhabditida</taxon>
        <taxon>Tylenchina</taxon>
        <taxon>Panagrolaimomorpha</taxon>
        <taxon>Panagrolaimoidea</taxon>
        <taxon>Panagrolaimidae</taxon>
        <taxon>Panagrolaimus</taxon>
    </lineage>
</organism>
<feature type="compositionally biased region" description="Basic and acidic residues" evidence="1">
    <location>
        <begin position="100"/>
        <end position="112"/>
    </location>
</feature>
<keyword evidence="2" id="KW-1185">Reference proteome</keyword>
<evidence type="ECO:0000313" key="3">
    <source>
        <dbReference type="WBParaSite" id="PDA_v2.g31598.t1"/>
    </source>
</evidence>
<proteinExistence type="predicted"/>
<evidence type="ECO:0000313" key="2">
    <source>
        <dbReference type="Proteomes" id="UP000887578"/>
    </source>
</evidence>
<dbReference type="AlphaFoldDB" id="A0A914QI30"/>
<evidence type="ECO:0000256" key="1">
    <source>
        <dbReference type="SAM" id="MobiDB-lite"/>
    </source>
</evidence>
<dbReference type="WBParaSite" id="PDA_v2.g31598.t1">
    <property type="protein sequence ID" value="PDA_v2.g31598.t1"/>
    <property type="gene ID" value="PDA_v2.g31598"/>
</dbReference>
<reference evidence="3" key="1">
    <citation type="submission" date="2022-11" db="UniProtKB">
        <authorList>
            <consortium name="WormBaseParasite"/>
        </authorList>
    </citation>
    <scope>IDENTIFICATION</scope>
</reference>